<dbReference type="OrthoDB" id="2472181at2"/>
<dbReference type="SUPFAM" id="SSF47336">
    <property type="entry name" value="ACP-like"/>
    <property type="match status" value="2"/>
</dbReference>
<dbReference type="RefSeq" id="WP_161896682.1">
    <property type="nucleotide sequence ID" value="NZ_BJOV01000005.1"/>
</dbReference>
<dbReference type="InterPro" id="IPR010071">
    <property type="entry name" value="AA_adenyl_dom"/>
</dbReference>
<keyword evidence="2" id="KW-0596">Phosphopantetheine</keyword>
<evidence type="ECO:0000256" key="3">
    <source>
        <dbReference type="ARBA" id="ARBA00022553"/>
    </source>
</evidence>
<accession>A0A7I9VCM7</accession>
<reference evidence="8" key="1">
    <citation type="submission" date="2019-06" db="EMBL/GenBank/DDBJ databases">
        <title>Gordonia isolated from sludge of a wastewater treatment plant.</title>
        <authorList>
            <person name="Tamura T."/>
            <person name="Aoyama K."/>
            <person name="Kang Y."/>
            <person name="Saito S."/>
            <person name="Akiyama N."/>
            <person name="Yazawa K."/>
            <person name="Gonoi T."/>
            <person name="Mikami Y."/>
        </authorList>
    </citation>
    <scope>NUCLEOTIDE SEQUENCE [LARGE SCALE GENOMIC DNA]</scope>
    <source>
        <strain evidence="8">NBRC 107696</strain>
    </source>
</reference>
<dbReference type="Gene3D" id="3.30.559.10">
    <property type="entry name" value="Chloramphenicol acetyltransferase-like domain"/>
    <property type="match status" value="4"/>
</dbReference>
<dbReference type="Gene3D" id="3.30.559.30">
    <property type="entry name" value="Nonribosomal peptide synthetase, condensation domain"/>
    <property type="match status" value="4"/>
</dbReference>
<dbReference type="GO" id="GO:0003824">
    <property type="term" value="F:catalytic activity"/>
    <property type="evidence" value="ECO:0007669"/>
    <property type="project" value="InterPro"/>
</dbReference>
<dbReference type="UniPathway" id="UPA00011"/>
<dbReference type="InterPro" id="IPR009081">
    <property type="entry name" value="PP-bd_ACP"/>
</dbReference>
<dbReference type="InterPro" id="IPR006162">
    <property type="entry name" value="Ppantetheine_attach_site"/>
</dbReference>
<dbReference type="InterPro" id="IPR036736">
    <property type="entry name" value="ACP-like_sf"/>
</dbReference>
<dbReference type="Pfam" id="PF13193">
    <property type="entry name" value="AMP-binding_C"/>
    <property type="match status" value="2"/>
</dbReference>
<dbReference type="PROSITE" id="PS00012">
    <property type="entry name" value="PHOSPHOPANTETHEINE"/>
    <property type="match status" value="1"/>
</dbReference>
<dbReference type="SUPFAM" id="SSF52777">
    <property type="entry name" value="CoA-dependent acyltransferases"/>
    <property type="match status" value="8"/>
</dbReference>
<evidence type="ECO:0000256" key="2">
    <source>
        <dbReference type="ARBA" id="ARBA00022450"/>
    </source>
</evidence>
<dbReference type="Pfam" id="PF00550">
    <property type="entry name" value="PP-binding"/>
    <property type="match status" value="2"/>
</dbReference>
<feature type="domain" description="Carrier" evidence="6">
    <location>
        <begin position="2402"/>
        <end position="2477"/>
    </location>
</feature>
<comment type="caution">
    <text evidence="7">The sequence shown here is derived from an EMBL/GenBank/DDBJ whole genome shotgun (WGS) entry which is preliminary data.</text>
</comment>
<evidence type="ECO:0000256" key="5">
    <source>
        <dbReference type="ARBA" id="ARBA00023194"/>
    </source>
</evidence>
<dbReference type="CDD" id="cd05930">
    <property type="entry name" value="A_NRPS"/>
    <property type="match status" value="1"/>
</dbReference>
<keyword evidence="3" id="KW-0597">Phosphoprotein</keyword>
<dbReference type="InterPro" id="IPR020845">
    <property type="entry name" value="AMP-binding_CS"/>
</dbReference>
<dbReference type="Pfam" id="PF00668">
    <property type="entry name" value="Condensation"/>
    <property type="match status" value="4"/>
</dbReference>
<dbReference type="GO" id="GO:0008610">
    <property type="term" value="P:lipid biosynthetic process"/>
    <property type="evidence" value="ECO:0007669"/>
    <property type="project" value="UniProtKB-ARBA"/>
</dbReference>
<keyword evidence="8" id="KW-1185">Reference proteome</keyword>
<dbReference type="Proteomes" id="UP000444960">
    <property type="component" value="Unassembled WGS sequence"/>
</dbReference>
<dbReference type="InterPro" id="IPR023213">
    <property type="entry name" value="CAT-like_dom_sf"/>
</dbReference>
<organism evidence="7 8">
    <name type="scientific">Gordonia spumicola</name>
    <dbReference type="NCBI Taxonomy" id="589161"/>
    <lineage>
        <taxon>Bacteria</taxon>
        <taxon>Bacillati</taxon>
        <taxon>Actinomycetota</taxon>
        <taxon>Actinomycetes</taxon>
        <taxon>Mycobacteriales</taxon>
        <taxon>Gordoniaceae</taxon>
        <taxon>Gordonia</taxon>
    </lineage>
</organism>
<keyword evidence="4" id="KW-0677">Repeat</keyword>
<evidence type="ECO:0000259" key="6">
    <source>
        <dbReference type="PROSITE" id="PS50075"/>
    </source>
</evidence>
<dbReference type="NCBIfam" id="TIGR01720">
    <property type="entry name" value="NRPS-para261"/>
    <property type="match status" value="1"/>
</dbReference>
<dbReference type="Gene3D" id="3.40.50.980">
    <property type="match status" value="4"/>
</dbReference>
<gene>
    <name evidence="7" type="ORF">nbrc107696_35740</name>
</gene>
<dbReference type="Gene3D" id="1.10.1200.10">
    <property type="entry name" value="ACP-like"/>
    <property type="match status" value="2"/>
</dbReference>
<evidence type="ECO:0000256" key="1">
    <source>
        <dbReference type="ARBA" id="ARBA00001957"/>
    </source>
</evidence>
<dbReference type="InterPro" id="IPR010060">
    <property type="entry name" value="NRPS_synth"/>
</dbReference>
<dbReference type="GO" id="GO:0005829">
    <property type="term" value="C:cytosol"/>
    <property type="evidence" value="ECO:0007669"/>
    <property type="project" value="TreeGrafter"/>
</dbReference>
<comment type="cofactor">
    <cofactor evidence="1">
        <name>pantetheine 4'-phosphate</name>
        <dbReference type="ChEBI" id="CHEBI:47942"/>
    </cofactor>
</comment>
<dbReference type="NCBIfam" id="TIGR01733">
    <property type="entry name" value="AA-adenyl-dom"/>
    <property type="match status" value="2"/>
</dbReference>
<dbReference type="Gene3D" id="2.30.38.10">
    <property type="entry name" value="Luciferase, Domain 3"/>
    <property type="match status" value="2"/>
</dbReference>
<evidence type="ECO:0000256" key="4">
    <source>
        <dbReference type="ARBA" id="ARBA00022737"/>
    </source>
</evidence>
<dbReference type="InterPro" id="IPR020806">
    <property type="entry name" value="PKS_PP-bd"/>
</dbReference>
<proteinExistence type="predicted"/>
<name>A0A7I9VCM7_9ACTN</name>
<dbReference type="PROSITE" id="PS50075">
    <property type="entry name" value="CARRIER"/>
    <property type="match status" value="2"/>
</dbReference>
<dbReference type="InterPro" id="IPR001242">
    <property type="entry name" value="Condensation_dom"/>
</dbReference>
<dbReference type="EMBL" id="BJOV01000005">
    <property type="protein sequence ID" value="GEE03128.1"/>
    <property type="molecule type" value="Genomic_DNA"/>
</dbReference>
<dbReference type="GO" id="GO:0043041">
    <property type="term" value="P:amino acid activation for nonribosomal peptide biosynthetic process"/>
    <property type="evidence" value="ECO:0007669"/>
    <property type="project" value="TreeGrafter"/>
</dbReference>
<dbReference type="PANTHER" id="PTHR45527">
    <property type="entry name" value="NONRIBOSOMAL PEPTIDE SYNTHETASE"/>
    <property type="match status" value="1"/>
</dbReference>
<dbReference type="Gene3D" id="3.30.300.30">
    <property type="match status" value="2"/>
</dbReference>
<protein>
    <recommendedName>
        <fullName evidence="6">Carrier domain-containing protein</fullName>
    </recommendedName>
</protein>
<keyword evidence="5" id="KW-0045">Antibiotic biosynthesis</keyword>
<dbReference type="SUPFAM" id="SSF56801">
    <property type="entry name" value="Acetyl-CoA synthetase-like"/>
    <property type="match status" value="2"/>
</dbReference>
<dbReference type="FunFam" id="3.40.50.12780:FF:000012">
    <property type="entry name" value="Non-ribosomal peptide synthetase"/>
    <property type="match status" value="1"/>
</dbReference>
<dbReference type="InterPro" id="IPR025110">
    <property type="entry name" value="AMP-bd_C"/>
</dbReference>
<feature type="domain" description="Carrier" evidence="6">
    <location>
        <begin position="931"/>
        <end position="1005"/>
    </location>
</feature>
<sequence length="2911" mass="304076">MTETLASTGAQRGIWFSSTLVDRASTSHVVADAWVLPAVPDCGVDAIAEAFSRAVAEAEILSARFAVVGDDVVVHLGAHDVSAIAVRPCAAADATAVVDRWWPRPIDPSVDPCFEAMILDLGDDGVMVAARAHHIVVDAHAFGLIGRRAAQLIAHGPDTPRGRYGSIGAVVDEERAYLASSAATADADFWRDLLTGVDAEAAATISGRLRASSAASTVRSARRTVTAGRIADLGARAGATWVEAAIAAVATHAGAVMARTDVTIGLPVAGRVGSVSLTVPTTTVNVVPLPLRLGPWTTPIEATRAVADTIALVRPHLRARGESMPSGLWVNVKPSPNDYRLGGVDGHVVSFARGPVDDLSVTVERSGDRLVLLLDADADRYDADRLDAIADHLVHAIADFVDAPDTAAARHRGVEHSPLPAPADLPMAPCADIGTQIVDAVRRAPDAVAVVADGRSSTFAQVAASADAVAAALAERGVGPETVVGVAIPRGRALVDAIVGVLLAGGVVAPIDPDYPADRIAMIVDDAAPVAVLVDHTTPDAVREAAGPLAVDLADLSTRAPRRRQPTVRPDNAAYLVFTSGSTGRPKGVVVSHRAIANLIWWRQSEFGLARGERLLQKTSPGFDPFVPEILWPLVVGGTVVMAPPGADRDLDAFADVLATTPVEFVELVPSVIAALLETGRGPDSGVIRTVSAGGEALDTALAQRLRATWGCDVVNTYGPAEAAVEVTAQRVDDDLVGAAVPIGHPIGGTTAHVLDAWLRPVARGDVGELYIGGVQVARGYTGRPDVTATRFIAHPAGERLYRTGDLVRRGPDDGLTFVSRNDAQVKIRGHRVEPGEVETVIAGLDGVAAAAVIARRRGDDTVLAAYVAPRRGVRLDPAAVRAAVADLLPSHLVPATVDVLDALPRTTSGKLDRRALAAVEPTATAVVDDSGWTPVERIVAGRIAELLGTPVTDLSDDFFGLGGDSISALRLVSRCRRDGLVVTTGDVFAAGTVRRIADRARPADDAPAGPVLDAVGDVVPTPVMSEVLDHDGPWTRGYGQSMMITLPPHVDAPMFAAAADAVVRAHGALRMRVADGLRIDKVDGAALHRWRGTDAGTAEAIGERAYLALDPAAGVLARFVHVDGPDGPRAVIAVHHLAVDAVSWSVILDDLRTACEGSVIDPEPTPLRAWGAALRTAATGALVDQEPFWRDTLRPWDAVLPATPLDPLRDTIGAATDLSVGVPAEVAADLAGAATAVSGTVADVLAAALLTAIDGTDLVLDLEGHGREPDPIDAGLDLSRTVGWFTSIAPVRLCVEKSSVDNSHTLDRVLRGVKEQIRAVPYRGVGFGALLQHRPDVVAPDAPARQFLLNYLGRFGDAAATGPWAALPAPGRDGVGTLGVSSDPDTPLTHHVQINVASTPDGALHAQWRYAPDAVDETAVRRLVEAWRNALDAIAAEHRAGRIGGLTPSDTIADVTLDDIADVERRIDVADILPVTPLQQGLLFEATFSSADADRYVVQMLLESPQPIDPERLARAAQRLVARHRHLGAVMRTTRAGVPVAVVPAAVDVPVGRITVSGDDEWEAFLAEDAAREWDVLGDDATDPLLRLTVVDGLGAGSRIVLTHHHVILDGWSSPLLLRELLDDYLGSSVQTGSDMVAYLRHMRDRAADDAAVRRWSAALAGIDAPTLIATGPGAGCRDVETSIAADASTRIARAARTAGLTVNTLFQTAWAAVLAGRVGHGDIVFGTSVSGRDVDVPGIESIIGLLINTVPVRITLDPRETVGQACARVQREQAGLADVHHVPLPAIARATGGDDLFDTLLVFENYQDDELPGGVGVTGVRDSTGYPVTVIVIPGPTVRIVLKHHDSVPSSTARELLDGLVSAVLKIADAPDAPVAAVPVAVGDAPRVGEPIAAGSIVDLFDASADRHRNEPALIVDGGATTTFAEHASAIRRLARELVDAGVGPESVVAVVMPRGADLLVSVWAVVVAGGAYLPIDPDFPRERIDAMLDDADAALIVTSVDAADSVAGRACPILVVDDPGTAGSILSRPDGPLSDADRTSPLRPQHPMYVLFTSGSTGRPKGVVISHAAAANRLQWAQDAYGLTTDDVVVQKTPSTFDVSVWELFWPASVGAATLVIGPDRHKDTGYLASAFARHRVTTAHFVPTMLAAFLLDPAADVLDGMRILCSGEALGRPTADGALALGARVHNLYGPTEAAVDVTACPVSAGEGAVPIGDPVAGTALHVLDQWLRPVPRGVVGELYLGGVQVARGYVGRSGLTASRFVADPTDPGGGRLYRTGDLVHRDADGQLLYVGRSDFQVKIRGQRIEPGEVETALSALDGVSACVVVARDLGHGLQLIGYVTGTTTVDRVREQAVGRMPAHLVPAHILMLDALPVTANGKIDRRALPDPTITATADGRGARTPVEQLLVEVMADVLRIEGPVSVDDDFFALGGDSIVSIQLVARARRAGLEFDPRDVFEARTVADLAGRVRVGGAATAAATIDQHGPVPASPIAEAASARPGMRRFVQLRMLRAPRGCTEGRVRDAIAGLLAVHRVLGARLVADGGLEIPERPGPVPIEIHDATAAPTGAQIDAALTAVFETLDPAAGVMVAAHWWPSDAGGHLLLVAHHLVIDGYSWRVLIDDLQTLWAGGTPEAAITSYREWMTVHRPSLASGPDSSDVVAPAFGAVGAAHTRIVTVDASATAVLLDRPVQTYRATTQDALVATAITALRTRGLAPTVDVEDHGRAHGDWDLTRAVGWFTTVVPIDVGHDATTPAALLSAVKETRLAVPHNGAGLPATPPASMLVNYLGADAPQAADSDAWRVADQSRRTVESAEAMAGELALSHGVHLDVELVDSDAGRILIATWRVSPVIADADGLIAAWTDAVDDLVAHLSSDDSGGLTPSDTLISISQAELDDLADFDLEDL</sequence>
<dbReference type="GO" id="GO:0017000">
    <property type="term" value="P:antibiotic biosynthetic process"/>
    <property type="evidence" value="ECO:0007669"/>
    <property type="project" value="UniProtKB-KW"/>
</dbReference>
<dbReference type="GO" id="GO:0044550">
    <property type="term" value="P:secondary metabolite biosynthetic process"/>
    <property type="evidence" value="ECO:0007669"/>
    <property type="project" value="TreeGrafter"/>
</dbReference>
<dbReference type="PANTHER" id="PTHR45527:SF1">
    <property type="entry name" value="FATTY ACID SYNTHASE"/>
    <property type="match status" value="1"/>
</dbReference>
<dbReference type="SMART" id="SM00823">
    <property type="entry name" value="PKS_PP"/>
    <property type="match status" value="2"/>
</dbReference>
<dbReference type="InterPro" id="IPR000873">
    <property type="entry name" value="AMP-dep_synth/lig_dom"/>
</dbReference>
<evidence type="ECO:0000313" key="7">
    <source>
        <dbReference type="EMBL" id="GEE03128.1"/>
    </source>
</evidence>
<dbReference type="InterPro" id="IPR045851">
    <property type="entry name" value="AMP-bd_C_sf"/>
</dbReference>
<dbReference type="GO" id="GO:0031177">
    <property type="term" value="F:phosphopantetheine binding"/>
    <property type="evidence" value="ECO:0007669"/>
    <property type="project" value="InterPro"/>
</dbReference>
<dbReference type="Pfam" id="PF00501">
    <property type="entry name" value="AMP-binding"/>
    <property type="match status" value="2"/>
</dbReference>
<evidence type="ECO:0000313" key="8">
    <source>
        <dbReference type="Proteomes" id="UP000444960"/>
    </source>
</evidence>
<dbReference type="PROSITE" id="PS00455">
    <property type="entry name" value="AMP_BINDING"/>
    <property type="match status" value="2"/>
</dbReference>